<feature type="region of interest" description="Disordered" evidence="2">
    <location>
        <begin position="237"/>
        <end position="257"/>
    </location>
</feature>
<evidence type="ECO:0000256" key="1">
    <source>
        <dbReference type="ARBA" id="ARBA00022853"/>
    </source>
</evidence>
<dbReference type="Gene3D" id="3.30.40.10">
    <property type="entry name" value="Zinc/RING finger domain, C3HC4 (zinc finger)"/>
    <property type="match status" value="1"/>
</dbReference>
<dbReference type="PANTHER" id="PTHR10333:SF42">
    <property type="entry name" value="INHIBITOR OF GROWTH PROTEIN 5"/>
    <property type="match status" value="1"/>
</dbReference>
<dbReference type="InterPro" id="IPR028651">
    <property type="entry name" value="ING_fam"/>
</dbReference>
<dbReference type="SMART" id="SM01408">
    <property type="entry name" value="ING"/>
    <property type="match status" value="1"/>
</dbReference>
<gene>
    <name evidence="4" type="ORF">SmJEL517_g02162</name>
</gene>
<dbReference type="Pfam" id="PF12998">
    <property type="entry name" value="ING"/>
    <property type="match status" value="1"/>
</dbReference>
<reference evidence="4 5" key="1">
    <citation type="journal article" date="2019" name="Sci. Rep.">
        <title>Comparative genomics of chytrid fungi reveal insights into the obligate biotrophic and pathogenic lifestyle of Synchytrium endobioticum.</title>
        <authorList>
            <person name="van de Vossenberg B.T.L.H."/>
            <person name="Warris S."/>
            <person name="Nguyen H.D.T."/>
            <person name="van Gent-Pelzer M.P.E."/>
            <person name="Joly D.L."/>
            <person name="van de Geest H.C."/>
            <person name="Bonants P.J.M."/>
            <person name="Smith D.S."/>
            <person name="Levesque C.A."/>
            <person name="van der Lee T.A.J."/>
        </authorList>
    </citation>
    <scope>NUCLEOTIDE SEQUENCE [LARGE SCALE GENOMIC DNA]</scope>
    <source>
        <strain evidence="4 5">JEL517</strain>
    </source>
</reference>
<name>A0A507C7U9_9FUNG</name>
<dbReference type="GO" id="GO:0006325">
    <property type="term" value="P:chromatin organization"/>
    <property type="evidence" value="ECO:0007669"/>
    <property type="project" value="UniProtKB-KW"/>
</dbReference>
<keyword evidence="5" id="KW-1185">Reference proteome</keyword>
<feature type="domain" description="Inhibitor of growth protein N-terminal histone-binding" evidence="3">
    <location>
        <begin position="20"/>
        <end position="125"/>
    </location>
</feature>
<dbReference type="STRING" id="1806994.A0A507C7U9"/>
<comment type="caution">
    <text evidence="4">The sequence shown here is derived from an EMBL/GenBank/DDBJ whole genome shotgun (WGS) entry which is preliminary data.</text>
</comment>
<dbReference type="GeneID" id="42003387"/>
<keyword evidence="1" id="KW-0156">Chromatin regulator</keyword>
<protein>
    <recommendedName>
        <fullName evidence="3">Inhibitor of growth protein N-terminal histone-binding domain-containing protein</fullName>
    </recommendedName>
</protein>
<evidence type="ECO:0000313" key="5">
    <source>
        <dbReference type="Proteomes" id="UP000319731"/>
    </source>
</evidence>
<dbReference type="AlphaFoldDB" id="A0A507C7U9"/>
<dbReference type="OrthoDB" id="5411773at2759"/>
<sequence length="345" mass="38469">MSVSTPTHSSILDAPDPCMIFDDYLLSIEDLAPELQNIFGELTRKNKQTRVLKDEFEKENRVWDNFEKIYGRLTPYPDEDAVLSRVQRIKDRISDLSDEKIRIADQAVHLIDAHIKRLDQDLAMFTLPNQSESIPSSPDVSGITLTEPEPIIYMPTPPPAAAPASPPVYGGMVGAFMPPPERMASPSIVYPQQLSVMKKAMKKEALTPSAGGGGTVKKRKRPVDKIVKRSNSSLRFSFTPEPENIAPSGPSPIGQLPILKDPRQTQLSFQPEIVEAQNEVVENEEDAKLYCLCQTVSHGEMIACDNEVRLPYRMVSLALCGIDTSPCWTVVLHRMSERDEVKTQV</sequence>
<accession>A0A507C7U9</accession>
<dbReference type="Proteomes" id="UP000319731">
    <property type="component" value="Unassembled WGS sequence"/>
</dbReference>
<evidence type="ECO:0000259" key="3">
    <source>
        <dbReference type="SMART" id="SM01408"/>
    </source>
</evidence>
<dbReference type="EMBL" id="QEAO01000008">
    <property type="protein sequence ID" value="TPX35581.1"/>
    <property type="molecule type" value="Genomic_DNA"/>
</dbReference>
<dbReference type="Gene3D" id="6.10.140.1740">
    <property type="match status" value="1"/>
</dbReference>
<evidence type="ECO:0000256" key="2">
    <source>
        <dbReference type="SAM" id="MobiDB-lite"/>
    </source>
</evidence>
<dbReference type="PANTHER" id="PTHR10333">
    <property type="entry name" value="INHIBITOR OF GROWTH PROTEIN"/>
    <property type="match status" value="1"/>
</dbReference>
<evidence type="ECO:0000313" key="4">
    <source>
        <dbReference type="EMBL" id="TPX35581.1"/>
    </source>
</evidence>
<dbReference type="GO" id="GO:0005634">
    <property type="term" value="C:nucleus"/>
    <property type="evidence" value="ECO:0007669"/>
    <property type="project" value="TreeGrafter"/>
</dbReference>
<proteinExistence type="predicted"/>
<dbReference type="InterPro" id="IPR013083">
    <property type="entry name" value="Znf_RING/FYVE/PHD"/>
</dbReference>
<dbReference type="RefSeq" id="XP_031026054.1">
    <property type="nucleotide sequence ID" value="XM_031168090.1"/>
</dbReference>
<organism evidence="4 5">
    <name type="scientific">Synchytrium microbalum</name>
    <dbReference type="NCBI Taxonomy" id="1806994"/>
    <lineage>
        <taxon>Eukaryota</taxon>
        <taxon>Fungi</taxon>
        <taxon>Fungi incertae sedis</taxon>
        <taxon>Chytridiomycota</taxon>
        <taxon>Chytridiomycota incertae sedis</taxon>
        <taxon>Chytridiomycetes</taxon>
        <taxon>Synchytriales</taxon>
        <taxon>Synchytriaceae</taxon>
        <taxon>Synchytrium</taxon>
    </lineage>
</organism>
<dbReference type="InterPro" id="IPR024610">
    <property type="entry name" value="ING_N_histone-binding"/>
</dbReference>
<dbReference type="GO" id="GO:0006355">
    <property type="term" value="P:regulation of DNA-templated transcription"/>
    <property type="evidence" value="ECO:0007669"/>
    <property type="project" value="TreeGrafter"/>
</dbReference>